<protein>
    <recommendedName>
        <fullName evidence="1">DUF4789 domain-containing protein</fullName>
    </recommendedName>
</protein>
<accession>E9GSV1</accession>
<dbReference type="PANTHER" id="PTHR21177">
    <property type="entry name" value="IP06524P-RELATED"/>
    <property type="match status" value="1"/>
</dbReference>
<dbReference type="Pfam" id="PF16033">
    <property type="entry name" value="DUF4789"/>
    <property type="match status" value="1"/>
</dbReference>
<dbReference type="AlphaFoldDB" id="E9GSV1"/>
<dbReference type="Proteomes" id="UP000000305">
    <property type="component" value="Unassembled WGS sequence"/>
</dbReference>
<dbReference type="InterPro" id="IPR031993">
    <property type="entry name" value="DUF4789"/>
</dbReference>
<evidence type="ECO:0000313" key="3">
    <source>
        <dbReference type="Proteomes" id="UP000000305"/>
    </source>
</evidence>
<feature type="domain" description="DUF4789" evidence="1">
    <location>
        <begin position="3"/>
        <end position="101"/>
    </location>
</feature>
<name>E9GSV1_DAPPU</name>
<dbReference type="InParanoid" id="E9GSV1"/>
<dbReference type="KEGG" id="dpx:DAPPUDRAFT_321422"/>
<dbReference type="OrthoDB" id="6338576at2759"/>
<evidence type="ECO:0000313" key="2">
    <source>
        <dbReference type="EMBL" id="EFX77495.1"/>
    </source>
</evidence>
<dbReference type="EMBL" id="GL732562">
    <property type="protein sequence ID" value="EFX77495.1"/>
    <property type="molecule type" value="Genomic_DNA"/>
</dbReference>
<keyword evidence="3" id="KW-1185">Reference proteome</keyword>
<evidence type="ECO:0000259" key="1">
    <source>
        <dbReference type="Pfam" id="PF16033"/>
    </source>
</evidence>
<dbReference type="PANTHER" id="PTHR21177:SF4">
    <property type="entry name" value="IP06524P"/>
    <property type="match status" value="1"/>
</dbReference>
<dbReference type="PhylomeDB" id="E9GSV1"/>
<sequence length="173" mass="19156">MGHAQLVDGPDNRGFCDCYGGYGTGDNNLKQIFSHQTSQCYSQYTRGPCNVGEWFVLKDIPRCESIPNGCPDDGRHVYGNIKANFTTDPSTEAGCWEIGQKCLDEMSVVEVKQHKDRNFDVFCSFYNGSTSNSGQVGWMTAYVLVPLSLVVHKPCRKGLLSSRDGNCVRGYFG</sequence>
<dbReference type="HOGENOM" id="CLU_112175_0_0_1"/>
<reference evidence="2 3" key="1">
    <citation type="journal article" date="2011" name="Science">
        <title>The ecoresponsive genome of Daphnia pulex.</title>
        <authorList>
            <person name="Colbourne J.K."/>
            <person name="Pfrender M.E."/>
            <person name="Gilbert D."/>
            <person name="Thomas W.K."/>
            <person name="Tucker A."/>
            <person name="Oakley T.H."/>
            <person name="Tokishita S."/>
            <person name="Aerts A."/>
            <person name="Arnold G.J."/>
            <person name="Basu M.K."/>
            <person name="Bauer D.J."/>
            <person name="Caceres C.E."/>
            <person name="Carmel L."/>
            <person name="Casola C."/>
            <person name="Choi J.H."/>
            <person name="Detter J.C."/>
            <person name="Dong Q."/>
            <person name="Dusheyko S."/>
            <person name="Eads B.D."/>
            <person name="Frohlich T."/>
            <person name="Geiler-Samerotte K.A."/>
            <person name="Gerlach D."/>
            <person name="Hatcher P."/>
            <person name="Jogdeo S."/>
            <person name="Krijgsveld J."/>
            <person name="Kriventseva E.V."/>
            <person name="Kultz D."/>
            <person name="Laforsch C."/>
            <person name="Lindquist E."/>
            <person name="Lopez J."/>
            <person name="Manak J.R."/>
            <person name="Muller J."/>
            <person name="Pangilinan J."/>
            <person name="Patwardhan R.P."/>
            <person name="Pitluck S."/>
            <person name="Pritham E.J."/>
            <person name="Rechtsteiner A."/>
            <person name="Rho M."/>
            <person name="Rogozin I.B."/>
            <person name="Sakarya O."/>
            <person name="Salamov A."/>
            <person name="Schaack S."/>
            <person name="Shapiro H."/>
            <person name="Shiga Y."/>
            <person name="Skalitzky C."/>
            <person name="Smith Z."/>
            <person name="Souvorov A."/>
            <person name="Sung W."/>
            <person name="Tang Z."/>
            <person name="Tsuchiya D."/>
            <person name="Tu H."/>
            <person name="Vos H."/>
            <person name="Wang M."/>
            <person name="Wolf Y.I."/>
            <person name="Yamagata H."/>
            <person name="Yamada T."/>
            <person name="Ye Y."/>
            <person name="Shaw J.R."/>
            <person name="Andrews J."/>
            <person name="Crease T.J."/>
            <person name="Tang H."/>
            <person name="Lucas S.M."/>
            <person name="Robertson H.M."/>
            <person name="Bork P."/>
            <person name="Koonin E.V."/>
            <person name="Zdobnov E.M."/>
            <person name="Grigoriev I.V."/>
            <person name="Lynch M."/>
            <person name="Boore J.L."/>
        </authorList>
    </citation>
    <scope>NUCLEOTIDE SEQUENCE [LARGE SCALE GENOMIC DNA]</scope>
</reference>
<proteinExistence type="predicted"/>
<gene>
    <name evidence="2" type="ORF">DAPPUDRAFT_321422</name>
</gene>
<organism evidence="2 3">
    <name type="scientific">Daphnia pulex</name>
    <name type="common">Water flea</name>
    <dbReference type="NCBI Taxonomy" id="6669"/>
    <lineage>
        <taxon>Eukaryota</taxon>
        <taxon>Metazoa</taxon>
        <taxon>Ecdysozoa</taxon>
        <taxon>Arthropoda</taxon>
        <taxon>Crustacea</taxon>
        <taxon>Branchiopoda</taxon>
        <taxon>Diplostraca</taxon>
        <taxon>Cladocera</taxon>
        <taxon>Anomopoda</taxon>
        <taxon>Daphniidae</taxon>
        <taxon>Daphnia</taxon>
    </lineage>
</organism>